<feature type="transmembrane region" description="Helical" evidence="5">
    <location>
        <begin position="93"/>
        <end position="114"/>
    </location>
</feature>
<evidence type="ECO:0000256" key="5">
    <source>
        <dbReference type="SAM" id="Phobius"/>
    </source>
</evidence>
<gene>
    <name evidence="7" type="ORF">B9Z44_07710</name>
</gene>
<evidence type="ECO:0000313" key="8">
    <source>
        <dbReference type="Proteomes" id="UP000251341"/>
    </source>
</evidence>
<comment type="catalytic activity">
    <reaction evidence="1">
        <text>ATP + protein L-histidine = ADP + protein N-phospho-L-histidine.</text>
        <dbReference type="EC" id="2.7.13.3"/>
    </reaction>
</comment>
<dbReference type="SUPFAM" id="SSF47384">
    <property type="entry name" value="Homodimeric domain of signal transducing histidine kinase"/>
    <property type="match status" value="1"/>
</dbReference>
<dbReference type="InterPro" id="IPR003661">
    <property type="entry name" value="HisK_dim/P_dom"/>
</dbReference>
<dbReference type="InterPro" id="IPR036890">
    <property type="entry name" value="HATPase_C_sf"/>
</dbReference>
<dbReference type="CDD" id="cd00082">
    <property type="entry name" value="HisKA"/>
    <property type="match status" value="1"/>
</dbReference>
<organism evidence="7 8">
    <name type="scientific">Limnohabitans curvus</name>
    <dbReference type="NCBI Taxonomy" id="323423"/>
    <lineage>
        <taxon>Bacteria</taxon>
        <taxon>Pseudomonadati</taxon>
        <taxon>Pseudomonadota</taxon>
        <taxon>Betaproteobacteria</taxon>
        <taxon>Burkholderiales</taxon>
        <taxon>Comamonadaceae</taxon>
        <taxon>Limnohabitans</taxon>
    </lineage>
</organism>
<feature type="transmembrane region" description="Helical" evidence="5">
    <location>
        <begin position="35"/>
        <end position="56"/>
    </location>
</feature>
<evidence type="ECO:0000256" key="1">
    <source>
        <dbReference type="ARBA" id="ARBA00000085"/>
    </source>
</evidence>
<protein>
    <recommendedName>
        <fullName evidence="2">histidine kinase</fullName>
        <ecNumber evidence="2">2.7.13.3</ecNumber>
    </recommendedName>
</protein>
<feature type="coiled-coil region" evidence="4">
    <location>
        <begin position="213"/>
        <end position="264"/>
    </location>
</feature>
<dbReference type="InterPro" id="IPR036097">
    <property type="entry name" value="HisK_dim/P_sf"/>
</dbReference>
<evidence type="ECO:0000256" key="4">
    <source>
        <dbReference type="SAM" id="Coils"/>
    </source>
</evidence>
<dbReference type="Gene3D" id="1.10.287.130">
    <property type="match status" value="1"/>
</dbReference>
<feature type="transmembrane region" description="Helical" evidence="5">
    <location>
        <begin position="62"/>
        <end position="81"/>
    </location>
</feature>
<feature type="transmembrane region" description="Helical" evidence="5">
    <location>
        <begin position="120"/>
        <end position="139"/>
    </location>
</feature>
<dbReference type="InterPro" id="IPR005467">
    <property type="entry name" value="His_kinase_dom"/>
</dbReference>
<keyword evidence="4" id="KW-0175">Coiled coil</keyword>
<comment type="caution">
    <text evidence="7">The sequence shown here is derived from an EMBL/GenBank/DDBJ whole genome shotgun (WGS) entry which is preliminary data.</text>
</comment>
<dbReference type="GO" id="GO:0000155">
    <property type="term" value="F:phosphorelay sensor kinase activity"/>
    <property type="evidence" value="ECO:0007669"/>
    <property type="project" value="InterPro"/>
</dbReference>
<feature type="transmembrane region" description="Helical" evidence="5">
    <location>
        <begin position="6"/>
        <end position="28"/>
    </location>
</feature>
<dbReference type="EMBL" id="NESP01000001">
    <property type="protein sequence ID" value="PUE59465.1"/>
    <property type="molecule type" value="Genomic_DNA"/>
</dbReference>
<dbReference type="PROSITE" id="PS50109">
    <property type="entry name" value="HIS_KIN"/>
    <property type="match status" value="1"/>
</dbReference>
<keyword evidence="8" id="KW-1185">Reference proteome</keyword>
<proteinExistence type="predicted"/>
<keyword evidence="5" id="KW-0472">Membrane</keyword>
<dbReference type="InterPro" id="IPR004358">
    <property type="entry name" value="Sig_transdc_His_kin-like_C"/>
</dbReference>
<feature type="transmembrane region" description="Helical" evidence="5">
    <location>
        <begin position="151"/>
        <end position="172"/>
    </location>
</feature>
<evidence type="ECO:0000313" key="7">
    <source>
        <dbReference type="EMBL" id="PUE59465.1"/>
    </source>
</evidence>
<sequence length="496" mass="55188">MQLDTQTTIFMICFVYLMLHGAIWLALLEYRSFQVKLWCVSGMISGGAVVLLAIRGSVPDVVFFYVAQFLMLIGNWGRMVALRMYLLPSPQDTAFRVYTVVNTAYFAVFCYLIYFHQAEWEALLLFNGFYALLCFDYFRIGEQLNQQQPSLGARLLMWAGLSLSVTLGVRTLGVSLLGDVHDIYAPTWDQAIMIVGQFTAITLSNIAFLRIFLEIAERQKMAMTHELAVTNERAEAIRKTSIDLKKLLQEREEIIRQLAIFNKTAGMGALVACLAHELNQPLTSIQLNAELIDSALLDTGTDANADSTVKEAMRDLMKDNQRAATIIKTLRNMFGSGRKLMSTFDLNALANDVLLLCKSKLNSNHIALKVDLHPEATMITGDKSQLQQVLLNLITNAADALTLDTSKQKRITLRTQLQGDRVLLTVTDNGSGIAPEIAASIFELLRTNKEDGMGIGLWLSRTIVETHQGTIDFVTDTNSGTTFTVNLPATTGPMIY</sequence>
<feature type="transmembrane region" description="Helical" evidence="5">
    <location>
        <begin position="192"/>
        <end position="213"/>
    </location>
</feature>
<name>A0A315ERS0_9BURK</name>
<evidence type="ECO:0000256" key="2">
    <source>
        <dbReference type="ARBA" id="ARBA00012438"/>
    </source>
</evidence>
<dbReference type="RefSeq" id="WP_108359550.1">
    <property type="nucleotide sequence ID" value="NZ_NESP01000001.1"/>
</dbReference>
<keyword evidence="5" id="KW-1133">Transmembrane helix</keyword>
<dbReference type="Pfam" id="PF02518">
    <property type="entry name" value="HATPase_c"/>
    <property type="match status" value="1"/>
</dbReference>
<keyword evidence="5" id="KW-0812">Transmembrane</keyword>
<dbReference type="PANTHER" id="PTHR43065:SF42">
    <property type="entry name" value="TWO-COMPONENT SENSOR PPRA"/>
    <property type="match status" value="1"/>
</dbReference>
<dbReference type="InterPro" id="IPR003594">
    <property type="entry name" value="HATPase_dom"/>
</dbReference>
<evidence type="ECO:0000256" key="3">
    <source>
        <dbReference type="ARBA" id="ARBA00022553"/>
    </source>
</evidence>
<dbReference type="SUPFAM" id="SSF55874">
    <property type="entry name" value="ATPase domain of HSP90 chaperone/DNA topoisomerase II/histidine kinase"/>
    <property type="match status" value="1"/>
</dbReference>
<dbReference type="EC" id="2.7.13.3" evidence="2"/>
<dbReference type="Proteomes" id="UP000251341">
    <property type="component" value="Unassembled WGS sequence"/>
</dbReference>
<dbReference type="PANTHER" id="PTHR43065">
    <property type="entry name" value="SENSOR HISTIDINE KINASE"/>
    <property type="match status" value="1"/>
</dbReference>
<dbReference type="AlphaFoldDB" id="A0A315ERS0"/>
<dbReference type="Gene3D" id="3.30.565.10">
    <property type="entry name" value="Histidine kinase-like ATPase, C-terminal domain"/>
    <property type="match status" value="1"/>
</dbReference>
<reference evidence="7 8" key="1">
    <citation type="submission" date="2017-04" db="EMBL/GenBank/DDBJ databases">
        <title>Unexpected and diverse lifestyles within the genus Limnohabitans.</title>
        <authorList>
            <person name="Kasalicky V."/>
            <person name="Mehrshad M."/>
            <person name="Andrei S.-A."/>
            <person name="Salcher M."/>
            <person name="Kratochvilova H."/>
            <person name="Simek K."/>
            <person name="Ghai R."/>
        </authorList>
    </citation>
    <scope>NUCLEOTIDE SEQUENCE [LARGE SCALE GENOMIC DNA]</scope>
    <source>
        <strain evidence="7 8">MWH-C5</strain>
    </source>
</reference>
<evidence type="ECO:0000259" key="6">
    <source>
        <dbReference type="PROSITE" id="PS50109"/>
    </source>
</evidence>
<dbReference type="PRINTS" id="PR00344">
    <property type="entry name" value="BCTRLSENSOR"/>
</dbReference>
<dbReference type="Pfam" id="PF00512">
    <property type="entry name" value="HisKA"/>
    <property type="match status" value="1"/>
</dbReference>
<dbReference type="SMART" id="SM00387">
    <property type="entry name" value="HATPase_c"/>
    <property type="match status" value="1"/>
</dbReference>
<accession>A0A315ERS0</accession>
<feature type="domain" description="Histidine kinase" evidence="6">
    <location>
        <begin position="273"/>
        <end position="491"/>
    </location>
</feature>
<keyword evidence="3" id="KW-0597">Phosphoprotein</keyword>